<dbReference type="SUPFAM" id="SSF54285">
    <property type="entry name" value="MoaD/ThiS"/>
    <property type="match status" value="1"/>
</dbReference>
<dbReference type="Pfam" id="PF02597">
    <property type="entry name" value="ThiS"/>
    <property type="match status" value="1"/>
</dbReference>
<reference evidence="4" key="1">
    <citation type="submission" date="2009-01" db="EMBL/GenBank/DDBJ databases">
        <title>The Genome Sequence of Brucella pinnipedialis M292/94/1.</title>
        <authorList>
            <consortium name="The Broad Institute Genome Sequencing Platform"/>
            <person name="Ward D."/>
            <person name="Young S.K."/>
            <person name="Kodira C.D."/>
            <person name="Zeng Q."/>
            <person name="Koehrsen M."/>
            <person name="Alvarado L."/>
            <person name="Berlin A."/>
            <person name="Borenstein D."/>
            <person name="Chen Z."/>
            <person name="Engels R."/>
            <person name="Freedman E."/>
            <person name="Gellesch M."/>
            <person name="Goldberg J."/>
            <person name="Griggs A."/>
            <person name="Gujja S."/>
            <person name="Heiman D."/>
            <person name="Hepburn T."/>
            <person name="Howarth C."/>
            <person name="Jen D."/>
            <person name="Larson L."/>
            <person name="Lewis B."/>
            <person name="Mehta T."/>
            <person name="Park D."/>
            <person name="Pearson M."/>
            <person name="Roberts A."/>
            <person name="Saif S."/>
            <person name="Shea T."/>
            <person name="Shenoy N."/>
            <person name="Sisk P."/>
            <person name="Stolte C."/>
            <person name="Sykes S."/>
            <person name="Walk T."/>
            <person name="White J."/>
            <person name="Yandava C."/>
            <person name="Whatmore A.M."/>
            <person name="Perrett L.L."/>
            <person name="O'Callaghan D."/>
            <person name="Nusbaum C."/>
            <person name="Galagan J."/>
            <person name="Birren B."/>
        </authorList>
    </citation>
    <scope>NUCLEOTIDE SEQUENCE [LARGE SCALE GENOMIC DNA]</scope>
    <source>
        <strain evidence="4">M292/94/1</strain>
    </source>
</reference>
<dbReference type="EMBL" id="EQ999546">
    <property type="protein sequence ID" value="EEZ30852.1"/>
    <property type="molecule type" value="Genomic_DNA"/>
</dbReference>
<keyword evidence="1" id="KW-0547">Nucleotide-binding</keyword>
<dbReference type="InterPro" id="IPR044672">
    <property type="entry name" value="MOCS2A"/>
</dbReference>
<dbReference type="GO" id="GO:0000166">
    <property type="term" value="F:nucleotide binding"/>
    <property type="evidence" value="ECO:0007669"/>
    <property type="project" value="UniProtKB-KW"/>
</dbReference>
<dbReference type="AlphaFoldDB" id="A0A0E1XC16"/>
<evidence type="ECO:0000256" key="2">
    <source>
        <dbReference type="ARBA" id="ARBA00024200"/>
    </source>
</evidence>
<evidence type="ECO:0000256" key="1">
    <source>
        <dbReference type="ARBA" id="ARBA00022741"/>
    </source>
</evidence>
<organism evidence="4">
    <name type="scientific">Brucella pinnipedialis M292/94/1</name>
    <dbReference type="NCBI Taxonomy" id="520462"/>
    <lineage>
        <taxon>Bacteria</taxon>
        <taxon>Pseudomonadati</taxon>
        <taxon>Pseudomonadota</taxon>
        <taxon>Alphaproteobacteria</taxon>
        <taxon>Hyphomicrobiales</taxon>
        <taxon>Brucellaceae</taxon>
        <taxon>Brucella/Ochrobactrum group</taxon>
        <taxon>Brucella</taxon>
    </lineage>
</organism>
<dbReference type="Proteomes" id="UP000004659">
    <property type="component" value="Unassembled WGS sequence"/>
</dbReference>
<dbReference type="PANTHER" id="PTHR33359:SF1">
    <property type="entry name" value="MOLYBDOPTERIN SYNTHASE SULFUR CARRIER SUBUNIT"/>
    <property type="match status" value="1"/>
</dbReference>
<comment type="similarity">
    <text evidence="2">Belongs to the MoaD family.</text>
</comment>
<evidence type="ECO:0000256" key="3">
    <source>
        <dbReference type="ARBA" id="ARBA00024247"/>
    </source>
</evidence>
<proteinExistence type="inferred from homology"/>
<dbReference type="RefSeq" id="WP_002963839.1">
    <property type="nucleotide sequence ID" value="NZ_EQ999546.1"/>
</dbReference>
<sequence>MSVKLVYFAWVREKIGKGEEFIELPAEAVSVGELIARLKARGEEYDAAFEHENVIRAAINQEHAEHDELVKDGDEVALFPPMTGG</sequence>
<dbReference type="InterPro" id="IPR016155">
    <property type="entry name" value="Mopterin_synth/thiamin_S_b"/>
</dbReference>
<dbReference type="CDD" id="cd00754">
    <property type="entry name" value="Ubl_MoaD"/>
    <property type="match status" value="1"/>
</dbReference>
<gene>
    <name evidence="4" type="ORF">BALG_00972</name>
</gene>
<evidence type="ECO:0000313" key="4">
    <source>
        <dbReference type="EMBL" id="EEZ30852.1"/>
    </source>
</evidence>
<dbReference type="Gene3D" id="3.10.20.30">
    <property type="match status" value="1"/>
</dbReference>
<dbReference type="GeneID" id="93016901"/>
<dbReference type="HOGENOM" id="CLU_114601_4_0_5"/>
<dbReference type="NCBIfam" id="TIGR01682">
    <property type="entry name" value="moaD"/>
    <property type="match status" value="1"/>
</dbReference>
<dbReference type="GO" id="GO:0006777">
    <property type="term" value="P:Mo-molybdopterin cofactor biosynthetic process"/>
    <property type="evidence" value="ECO:0007669"/>
    <property type="project" value="InterPro"/>
</dbReference>
<dbReference type="UniPathway" id="UPA00344"/>
<dbReference type="GO" id="GO:1990133">
    <property type="term" value="C:molybdopterin adenylyltransferase complex"/>
    <property type="evidence" value="ECO:0007669"/>
    <property type="project" value="TreeGrafter"/>
</dbReference>
<protein>
    <recommendedName>
        <fullName evidence="3">Molybdopterin synthase sulfur carrier subunit</fullName>
    </recommendedName>
</protein>
<dbReference type="InterPro" id="IPR003749">
    <property type="entry name" value="ThiS/MoaD-like"/>
</dbReference>
<name>A0A0E1XC16_9HYPH</name>
<dbReference type="InterPro" id="IPR012675">
    <property type="entry name" value="Beta-grasp_dom_sf"/>
</dbReference>
<dbReference type="PANTHER" id="PTHR33359">
    <property type="entry name" value="MOLYBDOPTERIN SYNTHASE SULFUR CARRIER SUBUNIT"/>
    <property type="match status" value="1"/>
</dbReference>
<accession>A0A0E1XC16</accession>